<evidence type="ECO:0000256" key="3">
    <source>
        <dbReference type="SAM" id="Phobius"/>
    </source>
</evidence>
<feature type="coiled-coil region" evidence="2">
    <location>
        <begin position="27"/>
        <end position="61"/>
    </location>
</feature>
<sequence length="1225" mass="140406">MDPVTAVGLAGSVVQLGVFALGTVKALKQISDSVRNGLRDLENLETNVNLHQTTLDLLLDTASKTRTDSPAEVSLLEQFMEHAIQFKKSLQEFSLLIQKTNTTTLKGKKRSRAEKAVKLLLRNEEIQKYSSILNDQICTVGVLLTQLSAIDCNASFRETQQVIRNEVQDLVPQISSIKNSIQLSTMETGKSIQDAQNLISNRIQTLPPQIAAIQDSIHSSENRIADSLHDTRIVIDKGVARYSTQITSLEDLIRLSKVETNYSLLETQLTVRDGFQGLQPQFSASQQAMERYLLETQSKVQQEIQSLSPEILSIQDSILLLKRQLKSNGRISDPFSQTPGGRFHFSKMRPTKGQSTGSYWYSQYKTVLGRLNTCAYSYQQPRTKLDHDKKWPTEGYFEFSFIPNKLISSYILTVNISWAHSNGSHIHIGLKPTCRRLCTDESVLNLFGIHRRRYKEKDPCRWNSTIHFGHYCPCGNQECPRPDVRAVEELLDTGIVSANDVCYLDFESLGNSLLERTVQCFSTQYTKEFHGVCRLLLMHGAQVMQQDFLQIERHRWSLINHVELLPNDLKLKSELTNWDVYSIRKLLITADPQPSRHHYGSYVRCAKTNRDLLLENTCHLEPLLPLDNGVELIQNEYADIIDIFDSENRLDRWLLIVFSYHDPEYTKVLKRMADNWLAVPTRYNFRLENVKNEIFKEYLESPTDNRIVEKFYRVLFAYGTLPMWKYFTTGDNIVPVELFEKVISDNISFVRDHDTFLDVVFGNDVVSIELFRELVHDDRFWTTVSTRNNWEKFRLRLPVPNDHELGNSSIYLRDATEVWLSSPISGFVAEKRMLVDELVRLRHGALLDGTALGFEILCLTTLRLRPSRYIDEYIRRDYAQDLRRLLAYPNAGLEAKANRKFSDEYSSTILELPEGYTPLMSAVQGGMLDFTQLLVHAGADIRGHSSRYFSALHIARHNCLGTHPRELELHWPDEFTYISLETDLQILTILEGGLKNRGEIEEPELIEEHEEEPCHFPKKIRDPLRRQFNYILQRLYTILAWLSQPTITFRPELKTTLLKHTITSLVFIASLVFVTGKQMYHSFRPHSIIAFSTSPIVVIFLAIQFTLFLKPTNPCIHNPKSALTSLDPTSLVLTSILSTFSTVPILTRPDLTCLNINLLNLLNLLHRGFSIKYPTDITTSRRQINNSIGHGVGCLSGRSTHDQQLNTMESVVLRDEALMLNRSTQ</sequence>
<keyword evidence="3" id="KW-1133">Transmembrane helix</keyword>
<keyword evidence="5" id="KW-1185">Reference proteome</keyword>
<feature type="transmembrane region" description="Helical" evidence="3">
    <location>
        <begin position="1088"/>
        <end position="1109"/>
    </location>
</feature>
<keyword evidence="1" id="KW-0040">ANK repeat</keyword>
<dbReference type="Proteomes" id="UP000016922">
    <property type="component" value="Unassembled WGS sequence"/>
</dbReference>
<dbReference type="InterPro" id="IPR036770">
    <property type="entry name" value="Ankyrin_rpt-contain_sf"/>
</dbReference>
<dbReference type="Gene3D" id="1.25.40.20">
    <property type="entry name" value="Ankyrin repeat-containing domain"/>
    <property type="match status" value="1"/>
</dbReference>
<reference evidence="4 5" key="1">
    <citation type="journal article" date="2013" name="BMC Genomics">
        <title>Genomics-driven discovery of the pneumocandin biosynthetic gene cluster in the fungus Glarea lozoyensis.</title>
        <authorList>
            <person name="Chen L."/>
            <person name="Yue Q."/>
            <person name="Zhang X."/>
            <person name="Xiang M."/>
            <person name="Wang C."/>
            <person name="Li S."/>
            <person name="Che Y."/>
            <person name="Ortiz-Lopez F.J."/>
            <person name="Bills G.F."/>
            <person name="Liu X."/>
            <person name="An Z."/>
        </authorList>
    </citation>
    <scope>NUCLEOTIDE SEQUENCE [LARGE SCALE GENOMIC DNA]</scope>
    <source>
        <strain evidence="5">ATCC 20868 / MF5171</strain>
    </source>
</reference>
<dbReference type="PROSITE" id="PS50088">
    <property type="entry name" value="ANK_REPEAT"/>
    <property type="match status" value="1"/>
</dbReference>
<evidence type="ECO:0000313" key="5">
    <source>
        <dbReference type="Proteomes" id="UP000016922"/>
    </source>
</evidence>
<feature type="transmembrane region" description="Helical" evidence="3">
    <location>
        <begin position="1057"/>
        <end position="1076"/>
    </location>
</feature>
<dbReference type="SUPFAM" id="SSF48403">
    <property type="entry name" value="Ankyrin repeat"/>
    <property type="match status" value="1"/>
</dbReference>
<dbReference type="InterPro" id="IPR002110">
    <property type="entry name" value="Ankyrin_rpt"/>
</dbReference>
<dbReference type="OrthoDB" id="10536609at2759"/>
<feature type="repeat" description="ANK" evidence="1">
    <location>
        <begin position="914"/>
        <end position="946"/>
    </location>
</feature>
<evidence type="ECO:0000256" key="2">
    <source>
        <dbReference type="SAM" id="Coils"/>
    </source>
</evidence>
<dbReference type="OMA" id="WAITERY"/>
<dbReference type="eggNOG" id="ENOG502TD1T">
    <property type="taxonomic scope" value="Eukaryota"/>
</dbReference>
<evidence type="ECO:0000313" key="4">
    <source>
        <dbReference type="EMBL" id="EPE37142.1"/>
    </source>
</evidence>
<protein>
    <submittedName>
        <fullName evidence="4">Ankyrin repeat-containing protein</fullName>
    </submittedName>
</protein>
<dbReference type="PROSITE" id="PS50297">
    <property type="entry name" value="ANK_REP_REGION"/>
    <property type="match status" value="1"/>
</dbReference>
<keyword evidence="3" id="KW-0472">Membrane</keyword>
<evidence type="ECO:0000256" key="1">
    <source>
        <dbReference type="PROSITE-ProRule" id="PRU00023"/>
    </source>
</evidence>
<name>S3DFE7_GLAL2</name>
<accession>S3DFE7</accession>
<keyword evidence="3" id="KW-0812">Transmembrane</keyword>
<keyword evidence="2" id="KW-0175">Coiled coil</keyword>
<dbReference type="AlphaFoldDB" id="S3DFE7"/>
<proteinExistence type="predicted"/>
<dbReference type="RefSeq" id="XP_008076457.1">
    <property type="nucleotide sequence ID" value="XM_008078266.1"/>
</dbReference>
<dbReference type="Pfam" id="PF00023">
    <property type="entry name" value="Ank"/>
    <property type="match status" value="1"/>
</dbReference>
<organism evidence="4 5">
    <name type="scientific">Glarea lozoyensis (strain ATCC 20868 / MF5171)</name>
    <dbReference type="NCBI Taxonomy" id="1116229"/>
    <lineage>
        <taxon>Eukaryota</taxon>
        <taxon>Fungi</taxon>
        <taxon>Dikarya</taxon>
        <taxon>Ascomycota</taxon>
        <taxon>Pezizomycotina</taxon>
        <taxon>Leotiomycetes</taxon>
        <taxon>Helotiales</taxon>
        <taxon>Helotiaceae</taxon>
        <taxon>Glarea</taxon>
    </lineage>
</organism>
<dbReference type="KEGG" id="glz:GLAREA_09305"/>
<gene>
    <name evidence="4" type="ORF">GLAREA_09305</name>
</gene>
<dbReference type="HOGENOM" id="CLU_268228_0_0_1"/>
<dbReference type="EMBL" id="KE145352">
    <property type="protein sequence ID" value="EPE37142.1"/>
    <property type="molecule type" value="Genomic_DNA"/>
</dbReference>
<dbReference type="GeneID" id="19468353"/>